<feature type="transmembrane region" description="Helical" evidence="1">
    <location>
        <begin position="152"/>
        <end position="170"/>
    </location>
</feature>
<keyword evidence="1" id="KW-1133">Transmembrane helix</keyword>
<gene>
    <name evidence="2" type="ORF">F4692_004091</name>
</gene>
<dbReference type="RefSeq" id="WP_179621568.1">
    <property type="nucleotide sequence ID" value="NZ_JACCBW010000008.1"/>
</dbReference>
<protein>
    <submittedName>
        <fullName evidence="2">Uncharacterized protein</fullName>
    </submittedName>
</protein>
<keyword evidence="1" id="KW-0472">Membrane</keyword>
<sequence>MHRRTPATALLVALAVVVASLLLGGLTSLAQGWLPDALASFANSPSGWTLLTAMLVAAARPSPGGGAVLGALSFVSLVLGYTAASELRGLTYSPLLWGAVGVVAGPFVGAASAAVVGRRPVRAALGAGALAGVLLADGIYGLTVVAATTSPVYWSLCLLAGVALVVVVATRLRAWPVVAALVGCTALATGVLRAGYAVLNGVAA</sequence>
<feature type="transmembrane region" description="Helical" evidence="1">
    <location>
        <begin position="177"/>
        <end position="199"/>
    </location>
</feature>
<evidence type="ECO:0000256" key="1">
    <source>
        <dbReference type="SAM" id="Phobius"/>
    </source>
</evidence>
<reference evidence="2 3" key="2">
    <citation type="submission" date="2020-08" db="EMBL/GenBank/DDBJ databases">
        <title>The Agave Microbiome: Exploring the role of microbial communities in plant adaptations to desert environments.</title>
        <authorList>
            <person name="Partida-Martinez L.P."/>
        </authorList>
    </citation>
    <scope>NUCLEOTIDE SEQUENCE [LARGE SCALE GENOMIC DNA]</scope>
    <source>
        <strain evidence="2 3">AT2.17</strain>
    </source>
</reference>
<evidence type="ECO:0000313" key="3">
    <source>
        <dbReference type="Proteomes" id="UP000549911"/>
    </source>
</evidence>
<proteinExistence type="predicted"/>
<dbReference type="AlphaFoldDB" id="A0A7Y9KRN1"/>
<feature type="transmembrane region" description="Helical" evidence="1">
    <location>
        <begin position="40"/>
        <end position="59"/>
    </location>
</feature>
<feature type="transmembrane region" description="Helical" evidence="1">
    <location>
        <begin position="96"/>
        <end position="116"/>
    </location>
</feature>
<dbReference type="Pfam" id="PF20128">
    <property type="entry name" value="DUF6518"/>
    <property type="match status" value="1"/>
</dbReference>
<dbReference type="EMBL" id="JACCBW010000008">
    <property type="protein sequence ID" value="NYE38936.1"/>
    <property type="molecule type" value="Genomic_DNA"/>
</dbReference>
<keyword evidence="3" id="KW-1185">Reference proteome</keyword>
<dbReference type="InterPro" id="IPR045393">
    <property type="entry name" value="DUF6518"/>
</dbReference>
<organism evidence="2 3">
    <name type="scientific">Nocardioides cavernae</name>
    <dbReference type="NCBI Taxonomy" id="1921566"/>
    <lineage>
        <taxon>Bacteria</taxon>
        <taxon>Bacillati</taxon>
        <taxon>Actinomycetota</taxon>
        <taxon>Actinomycetes</taxon>
        <taxon>Propionibacteriales</taxon>
        <taxon>Nocardioidaceae</taxon>
        <taxon>Nocardioides</taxon>
    </lineage>
</organism>
<feature type="transmembrane region" description="Helical" evidence="1">
    <location>
        <begin position="66"/>
        <end position="84"/>
    </location>
</feature>
<evidence type="ECO:0000313" key="2">
    <source>
        <dbReference type="EMBL" id="NYE38936.1"/>
    </source>
</evidence>
<comment type="caution">
    <text evidence="2">The sequence shown here is derived from an EMBL/GenBank/DDBJ whole genome shotgun (WGS) entry which is preliminary data.</text>
</comment>
<keyword evidence="1" id="KW-0812">Transmembrane</keyword>
<feature type="transmembrane region" description="Helical" evidence="1">
    <location>
        <begin position="123"/>
        <end position="146"/>
    </location>
</feature>
<reference evidence="2 3" key="1">
    <citation type="submission" date="2020-07" db="EMBL/GenBank/DDBJ databases">
        <authorList>
            <person name="Partida-Martinez L."/>
            <person name="Huntemann M."/>
            <person name="Clum A."/>
            <person name="Wang J."/>
            <person name="Palaniappan K."/>
            <person name="Ritter S."/>
            <person name="Chen I.-M."/>
            <person name="Stamatis D."/>
            <person name="Reddy T."/>
            <person name="O'Malley R."/>
            <person name="Daum C."/>
            <person name="Shapiro N."/>
            <person name="Ivanova N."/>
            <person name="Kyrpides N."/>
            <person name="Woyke T."/>
        </authorList>
    </citation>
    <scope>NUCLEOTIDE SEQUENCE [LARGE SCALE GENOMIC DNA]</scope>
    <source>
        <strain evidence="2 3">AT2.17</strain>
    </source>
</reference>
<accession>A0A7Y9KRN1</accession>
<dbReference type="Proteomes" id="UP000549911">
    <property type="component" value="Unassembled WGS sequence"/>
</dbReference>
<name>A0A7Y9KRN1_9ACTN</name>